<reference evidence="1" key="1">
    <citation type="submission" date="2022-08" db="EMBL/GenBank/DDBJ databases">
        <authorList>
            <person name="Tistechok S."/>
            <person name="Samborskyy M."/>
            <person name="Roman I."/>
        </authorList>
    </citation>
    <scope>NUCLEOTIDE SEQUENCE</scope>
    <source>
        <strain evidence="1">DSM 103496</strain>
    </source>
</reference>
<evidence type="ECO:0000313" key="1">
    <source>
        <dbReference type="EMBL" id="MCS7475553.1"/>
    </source>
</evidence>
<dbReference type="Proteomes" id="UP001141259">
    <property type="component" value="Unassembled WGS sequence"/>
</dbReference>
<protein>
    <submittedName>
        <fullName evidence="1">Nucleotidyltransferase family protein</fullName>
    </submittedName>
</protein>
<organism evidence="1 2">
    <name type="scientific">Umezawaea endophytica</name>
    <dbReference type="NCBI Taxonomy" id="1654476"/>
    <lineage>
        <taxon>Bacteria</taxon>
        <taxon>Bacillati</taxon>
        <taxon>Actinomycetota</taxon>
        <taxon>Actinomycetes</taxon>
        <taxon>Pseudonocardiales</taxon>
        <taxon>Pseudonocardiaceae</taxon>
        <taxon>Umezawaea</taxon>
    </lineage>
</organism>
<comment type="caution">
    <text evidence="1">The sequence shown here is derived from an EMBL/GenBank/DDBJ whole genome shotgun (WGS) entry which is preliminary data.</text>
</comment>
<dbReference type="Pfam" id="PF14907">
    <property type="entry name" value="NTP_transf_5"/>
    <property type="match status" value="1"/>
</dbReference>
<dbReference type="RefSeq" id="WP_259621067.1">
    <property type="nucleotide sequence ID" value="NZ_JANYMP010000001.1"/>
</dbReference>
<evidence type="ECO:0000313" key="2">
    <source>
        <dbReference type="Proteomes" id="UP001141259"/>
    </source>
</evidence>
<proteinExistence type="predicted"/>
<dbReference type="EMBL" id="JANYMP010000001">
    <property type="protein sequence ID" value="MCS7475553.1"/>
    <property type="molecule type" value="Genomic_DNA"/>
</dbReference>
<gene>
    <name evidence="1" type="ORF">NZH93_01700</name>
</gene>
<accession>A0A9X2VIB7</accession>
<dbReference type="AlphaFoldDB" id="A0A9X2VIB7"/>
<dbReference type="Gene3D" id="3.30.460.40">
    <property type="match status" value="1"/>
</dbReference>
<keyword evidence="2" id="KW-1185">Reference proteome</keyword>
<sequence>MTSTTGLRPEARLLLALAAPRWDTTSADTVREHWEVGPSLDWPYFLDQALSQQVICAVGRNIGRHLPRDRSMLPHPWIYSAAYEANSRRNRSLFAEFGRILHALNRRGVRYAVRKGPSLCALVYDDPGVRRMSDLDVLVERGSLDDAAEVLAELGYAQGVPSPNGDRVIPHERKTKLFWAVHLNNALPFLKTTTDPEVRWFEVDLCFDLFQKRSAGGVEVGAVLDRARRAVVCGEPSFALDPLDQVLDICLHLYKEATSYLSIAQGRDLVLQRFIDVKESLRATAPGDLDRLPRYVRDVGAERELYFALHHTDLLFPGAVPAELLKHLEPRDRGYLDEYGALEDRTRRWDQGFLDRLFNPDRWRELPASSSIPTA</sequence>
<name>A0A9X2VIB7_9PSEU</name>
<dbReference type="InterPro" id="IPR039498">
    <property type="entry name" value="NTP_transf_5"/>
</dbReference>